<reference evidence="2 3" key="1">
    <citation type="journal article" date="2023" name="Plants (Basel)">
        <title>Bridging the Gap: Combining Genomics and Transcriptomics Approaches to Understand Stylosanthes scabra, an Orphan Legume from the Brazilian Caatinga.</title>
        <authorList>
            <person name="Ferreira-Neto J.R.C."/>
            <person name="da Silva M.D."/>
            <person name="Binneck E."/>
            <person name="de Melo N.F."/>
            <person name="da Silva R.H."/>
            <person name="de Melo A.L.T.M."/>
            <person name="Pandolfi V."/>
            <person name="Bustamante F.O."/>
            <person name="Brasileiro-Vidal A.C."/>
            <person name="Benko-Iseppon A.M."/>
        </authorList>
    </citation>
    <scope>NUCLEOTIDE SEQUENCE [LARGE SCALE GENOMIC DNA]</scope>
    <source>
        <tissue evidence="2">Leaves</tissue>
    </source>
</reference>
<evidence type="ECO:0000313" key="3">
    <source>
        <dbReference type="Proteomes" id="UP001341840"/>
    </source>
</evidence>
<feature type="non-terminal residue" evidence="2">
    <location>
        <position position="1"/>
    </location>
</feature>
<gene>
    <name evidence="2" type="ORF">PIB30_114143</name>
</gene>
<accession>A0ABU6T1V5</accession>
<dbReference type="EMBL" id="JASCZI010070514">
    <property type="protein sequence ID" value="MED6142484.1"/>
    <property type="molecule type" value="Genomic_DNA"/>
</dbReference>
<feature type="region of interest" description="Disordered" evidence="1">
    <location>
        <begin position="45"/>
        <end position="78"/>
    </location>
</feature>
<protein>
    <submittedName>
        <fullName evidence="2">Uncharacterized protein</fullName>
    </submittedName>
</protein>
<evidence type="ECO:0000256" key="1">
    <source>
        <dbReference type="SAM" id="MobiDB-lite"/>
    </source>
</evidence>
<keyword evidence="3" id="KW-1185">Reference proteome</keyword>
<sequence length="96" mass="10485">CIVAESKFTRRQIADHGIQIGKIMHSNNGLGNAMKTLLAKKGKYTNTEGSRDGPVTRSAAAKVRTTGGRGRGGRSGFAFWKNRASWPNGIRQEKRI</sequence>
<comment type="caution">
    <text evidence="2">The sequence shown here is derived from an EMBL/GenBank/DDBJ whole genome shotgun (WGS) entry which is preliminary data.</text>
</comment>
<organism evidence="2 3">
    <name type="scientific">Stylosanthes scabra</name>
    <dbReference type="NCBI Taxonomy" id="79078"/>
    <lineage>
        <taxon>Eukaryota</taxon>
        <taxon>Viridiplantae</taxon>
        <taxon>Streptophyta</taxon>
        <taxon>Embryophyta</taxon>
        <taxon>Tracheophyta</taxon>
        <taxon>Spermatophyta</taxon>
        <taxon>Magnoliopsida</taxon>
        <taxon>eudicotyledons</taxon>
        <taxon>Gunneridae</taxon>
        <taxon>Pentapetalae</taxon>
        <taxon>rosids</taxon>
        <taxon>fabids</taxon>
        <taxon>Fabales</taxon>
        <taxon>Fabaceae</taxon>
        <taxon>Papilionoideae</taxon>
        <taxon>50 kb inversion clade</taxon>
        <taxon>dalbergioids sensu lato</taxon>
        <taxon>Dalbergieae</taxon>
        <taxon>Pterocarpus clade</taxon>
        <taxon>Stylosanthes</taxon>
    </lineage>
</organism>
<evidence type="ECO:0000313" key="2">
    <source>
        <dbReference type="EMBL" id="MED6142484.1"/>
    </source>
</evidence>
<name>A0ABU6T1V5_9FABA</name>
<proteinExistence type="predicted"/>
<dbReference type="Proteomes" id="UP001341840">
    <property type="component" value="Unassembled WGS sequence"/>
</dbReference>